<feature type="transmembrane region" description="Helical" evidence="5">
    <location>
        <begin position="304"/>
        <end position="327"/>
    </location>
</feature>
<dbReference type="Gene3D" id="3.40.1710.10">
    <property type="entry name" value="abc type-2 transporter like domain"/>
    <property type="match status" value="1"/>
</dbReference>
<feature type="transmembrane region" description="Helical" evidence="5">
    <location>
        <begin position="205"/>
        <end position="224"/>
    </location>
</feature>
<comment type="subcellular location">
    <subcellularLocation>
        <location evidence="1">Membrane</location>
        <topology evidence="1">Multi-pass membrane protein</topology>
    </subcellularLocation>
</comment>
<dbReference type="PANTHER" id="PTHR43077:SF5">
    <property type="entry name" value="PHAGE INFECTION PROTEIN"/>
    <property type="match status" value="1"/>
</dbReference>
<comment type="caution">
    <text evidence="7">The sequence shown here is derived from an EMBL/GenBank/DDBJ whole genome shotgun (WGS) entry which is preliminary data.</text>
</comment>
<evidence type="ECO:0000256" key="1">
    <source>
        <dbReference type="ARBA" id="ARBA00004141"/>
    </source>
</evidence>
<feature type="transmembrane region" description="Helical" evidence="5">
    <location>
        <begin position="360"/>
        <end position="379"/>
    </location>
</feature>
<sequence>MFKNKLLLLSPVIALLVVFIFSLTLFPTVQPKPKNLPIAIVNEDQGVEIPNQAKMNMGQTIVDMIKKTSKTDEEPAVKWVEVKNKESVQKGLNNQEYYAALVIPKDFSTKQASLRTPQPSSPEVEIYINQGMNTAASTMAGQMLNGVVDNMNNNVRTQLLEGFKVKGATLTVDQVSNVVTPITKKVTNVNEIGKNSANGNSPISLFQPLWIASLASAAIILIAISKIPVSTRKENFVLKVKQIVTGAVAALVIGFGLTWIADGMVGLNISNFTDTALFLSITSFSFFLMISAVLSLVGLKGIGLFALLLFFGAPLLALAPEMMSPFYQDWIYSWLPMRFMIEGLREIFFFGKGLAWNTPLTVLVWISVVSMVIILGTALKRSVVKEHKTEVNA</sequence>
<feature type="domain" description="ABC-2 type transporter transmembrane" evidence="6">
    <location>
        <begin position="9"/>
        <end position="374"/>
    </location>
</feature>
<dbReference type="EMBL" id="NUHO01000069">
    <property type="protein sequence ID" value="PGM91850.1"/>
    <property type="molecule type" value="Genomic_DNA"/>
</dbReference>
<organism evidence="7 8">
    <name type="scientific">Bacillus cereus</name>
    <dbReference type="NCBI Taxonomy" id="1396"/>
    <lineage>
        <taxon>Bacteria</taxon>
        <taxon>Bacillati</taxon>
        <taxon>Bacillota</taxon>
        <taxon>Bacilli</taxon>
        <taxon>Bacillales</taxon>
        <taxon>Bacillaceae</taxon>
        <taxon>Bacillus</taxon>
        <taxon>Bacillus cereus group</taxon>
    </lineage>
</organism>
<reference evidence="7 8" key="1">
    <citation type="submission" date="2017-09" db="EMBL/GenBank/DDBJ databases">
        <title>Large-scale bioinformatics analysis of Bacillus genomes uncovers conserved roles of natural products in bacterial physiology.</title>
        <authorList>
            <consortium name="Agbiome Team Llc"/>
            <person name="Bleich R.M."/>
            <person name="Grubbs K.J."/>
            <person name="Santa Maria K.C."/>
            <person name="Allen S.E."/>
            <person name="Farag S."/>
            <person name="Shank E.A."/>
            <person name="Bowers A."/>
        </authorList>
    </citation>
    <scope>NUCLEOTIDE SEQUENCE [LARGE SCALE GENOMIC DNA]</scope>
    <source>
        <strain evidence="7 8">AFS053130</strain>
    </source>
</reference>
<protein>
    <submittedName>
        <fullName evidence="7">Phage infection protein</fullName>
    </submittedName>
</protein>
<accession>A0A2B9DSL8</accession>
<feature type="transmembrane region" description="Helical" evidence="5">
    <location>
        <begin position="236"/>
        <end position="261"/>
    </location>
</feature>
<name>A0A2B9DSL8_BACCE</name>
<dbReference type="RefSeq" id="WP_098777733.1">
    <property type="nucleotide sequence ID" value="NZ_NUHO01000069.1"/>
</dbReference>
<dbReference type="Proteomes" id="UP000222054">
    <property type="component" value="Unassembled WGS sequence"/>
</dbReference>
<evidence type="ECO:0000256" key="5">
    <source>
        <dbReference type="SAM" id="Phobius"/>
    </source>
</evidence>
<evidence type="ECO:0000256" key="3">
    <source>
        <dbReference type="ARBA" id="ARBA00022989"/>
    </source>
</evidence>
<dbReference type="GO" id="GO:0016020">
    <property type="term" value="C:membrane"/>
    <property type="evidence" value="ECO:0007669"/>
    <property type="project" value="UniProtKB-SubCell"/>
</dbReference>
<proteinExistence type="predicted"/>
<evidence type="ECO:0000259" key="6">
    <source>
        <dbReference type="Pfam" id="PF12698"/>
    </source>
</evidence>
<evidence type="ECO:0000313" key="7">
    <source>
        <dbReference type="EMBL" id="PGM91850.1"/>
    </source>
</evidence>
<evidence type="ECO:0000256" key="4">
    <source>
        <dbReference type="ARBA" id="ARBA00023136"/>
    </source>
</evidence>
<gene>
    <name evidence="7" type="ORF">CN958_17130</name>
</gene>
<feature type="transmembrane region" description="Helical" evidence="5">
    <location>
        <begin position="276"/>
        <end position="297"/>
    </location>
</feature>
<dbReference type="AlphaFoldDB" id="A0A2B9DSL8"/>
<keyword evidence="4 5" id="KW-0472">Membrane</keyword>
<keyword evidence="2 5" id="KW-0812">Transmembrane</keyword>
<keyword evidence="3 5" id="KW-1133">Transmembrane helix</keyword>
<evidence type="ECO:0000256" key="2">
    <source>
        <dbReference type="ARBA" id="ARBA00022692"/>
    </source>
</evidence>
<dbReference type="InterPro" id="IPR051328">
    <property type="entry name" value="T7SS_ABC-Transporter"/>
</dbReference>
<dbReference type="InterPro" id="IPR013525">
    <property type="entry name" value="ABC2_TM"/>
</dbReference>
<dbReference type="PANTHER" id="PTHR43077">
    <property type="entry name" value="TRANSPORT PERMEASE YVFS-RELATED"/>
    <property type="match status" value="1"/>
</dbReference>
<dbReference type="GO" id="GO:0140359">
    <property type="term" value="F:ABC-type transporter activity"/>
    <property type="evidence" value="ECO:0007669"/>
    <property type="project" value="InterPro"/>
</dbReference>
<dbReference type="Pfam" id="PF12698">
    <property type="entry name" value="ABC2_membrane_3"/>
    <property type="match status" value="1"/>
</dbReference>
<evidence type="ECO:0000313" key="8">
    <source>
        <dbReference type="Proteomes" id="UP000222054"/>
    </source>
</evidence>